<dbReference type="GO" id="GO:0005615">
    <property type="term" value="C:extracellular space"/>
    <property type="evidence" value="ECO:0007669"/>
    <property type="project" value="UniProtKB-KW"/>
</dbReference>
<evidence type="ECO:0000256" key="2">
    <source>
        <dbReference type="ARBA" id="ARBA00010665"/>
    </source>
</evidence>
<dbReference type="GO" id="GO:0006952">
    <property type="term" value="P:defense response"/>
    <property type="evidence" value="ECO:0007669"/>
    <property type="project" value="InterPro"/>
</dbReference>
<dbReference type="InterPro" id="IPR001089">
    <property type="entry name" value="Chemokine_CXC"/>
</dbReference>
<dbReference type="GO" id="GO:0008009">
    <property type="term" value="F:chemokine activity"/>
    <property type="evidence" value="ECO:0007669"/>
    <property type="project" value="InterPro"/>
</dbReference>
<dbReference type="SMART" id="SM00199">
    <property type="entry name" value="SCY"/>
    <property type="match status" value="1"/>
</dbReference>
<dbReference type="CDD" id="cd00273">
    <property type="entry name" value="Chemokine_CXC"/>
    <property type="match status" value="1"/>
</dbReference>
<evidence type="ECO:0000256" key="4">
    <source>
        <dbReference type="ARBA" id="ARBA00022525"/>
    </source>
</evidence>
<dbReference type="SUPFAM" id="SSF54117">
    <property type="entry name" value="Interleukin 8-like chemokines"/>
    <property type="match status" value="1"/>
</dbReference>
<dbReference type="KEGG" id="cvg:107085709"/>
<keyword evidence="6" id="KW-0732">Signal</keyword>
<dbReference type="PANTHER" id="PTHR12015:SF210">
    <property type="entry name" value="C-X-C MOTIF CHEMOKINE 9"/>
    <property type="match status" value="1"/>
</dbReference>
<protein>
    <submittedName>
        <fullName evidence="8">Alveolar macrophage chemotactic factor-like</fullName>
    </submittedName>
</protein>
<dbReference type="PANTHER" id="PTHR12015">
    <property type="entry name" value="SMALL INDUCIBLE CYTOKINE A"/>
    <property type="match status" value="1"/>
</dbReference>
<reference evidence="8" key="2">
    <citation type="submission" date="2025-09" db="UniProtKB">
        <authorList>
            <consortium name="Ensembl"/>
        </authorList>
    </citation>
    <scope>IDENTIFICATION</scope>
</reference>
<evidence type="ECO:0000256" key="5">
    <source>
        <dbReference type="ARBA" id="ARBA00054901"/>
    </source>
</evidence>
<dbReference type="AlphaFoldDB" id="A0A3Q2EF03"/>
<dbReference type="OrthoDB" id="9937393at2759"/>
<keyword evidence="4" id="KW-0964">Secreted</keyword>
<dbReference type="InterPro" id="IPR039809">
    <property type="entry name" value="Chemokine_b/g/d"/>
</dbReference>
<dbReference type="Gene3D" id="2.40.50.40">
    <property type="match status" value="1"/>
</dbReference>
<keyword evidence="9" id="KW-1185">Reference proteome</keyword>
<proteinExistence type="inferred from homology"/>
<dbReference type="STRING" id="28743.ENSCVAP00000030906"/>
<comment type="function">
    <text evidence="5">Ligand for cxcr3.2. Chemotactic for macrophages.</text>
</comment>
<evidence type="ECO:0000256" key="1">
    <source>
        <dbReference type="ARBA" id="ARBA00004613"/>
    </source>
</evidence>
<dbReference type="Proteomes" id="UP000265020">
    <property type="component" value="Unassembled WGS sequence"/>
</dbReference>
<dbReference type="CTD" id="100002946"/>
<name>A0A3Q2EF03_CYPVA</name>
<dbReference type="FunFam" id="2.40.50.40:FF:000004">
    <property type="entry name" value="C-X-C motif chemokine"/>
    <property type="match status" value="1"/>
</dbReference>
<evidence type="ECO:0000259" key="7">
    <source>
        <dbReference type="SMART" id="SM00199"/>
    </source>
</evidence>
<dbReference type="InterPro" id="IPR001811">
    <property type="entry name" value="Chemokine_IL8-like_dom"/>
</dbReference>
<dbReference type="PRINTS" id="PR00436">
    <property type="entry name" value="INTERLEUKIN8"/>
</dbReference>
<comment type="similarity">
    <text evidence="2">Belongs to the intercrine alpha (chemokine CxC) family.</text>
</comment>
<reference evidence="8" key="1">
    <citation type="submission" date="2025-08" db="UniProtKB">
        <authorList>
            <consortium name="Ensembl"/>
        </authorList>
    </citation>
    <scope>IDENTIFICATION</scope>
</reference>
<dbReference type="InterPro" id="IPR036048">
    <property type="entry name" value="Interleukin_8-like_sf"/>
</dbReference>
<comment type="subcellular location">
    <subcellularLocation>
        <location evidence="1">Secreted</location>
    </subcellularLocation>
</comment>
<dbReference type="RefSeq" id="XP_015231682.1">
    <property type="nucleotide sequence ID" value="XM_015376196.1"/>
</dbReference>
<sequence length="101" mass="11411">MFVNTIVTILLLQIIHEGSIVVAQGVNLRCHCITKEKKPIGRFIAVLEVHAASSHCSEIQIIATLKMNNKKVCLDPEATWVKRVLKKRRARQKVKEQTPKA</sequence>
<dbReference type="Ensembl" id="ENSCVAT00000032043.1">
    <property type="protein sequence ID" value="ENSCVAP00000030906.1"/>
    <property type="gene ID" value="ENSCVAG00000019779.1"/>
</dbReference>
<evidence type="ECO:0000256" key="6">
    <source>
        <dbReference type="SAM" id="SignalP"/>
    </source>
</evidence>
<dbReference type="InterPro" id="IPR033899">
    <property type="entry name" value="CXC_Chemokine_domain"/>
</dbReference>
<feature type="chain" id="PRO_5036495446" evidence="6">
    <location>
        <begin position="24"/>
        <end position="101"/>
    </location>
</feature>
<dbReference type="GO" id="GO:0006955">
    <property type="term" value="P:immune response"/>
    <property type="evidence" value="ECO:0007669"/>
    <property type="project" value="InterPro"/>
</dbReference>
<dbReference type="GeneTree" id="ENSGT00940000175443"/>
<dbReference type="GeneID" id="107085709"/>
<dbReference type="GO" id="GO:0042056">
    <property type="term" value="F:chemoattractant activity"/>
    <property type="evidence" value="ECO:0007669"/>
    <property type="project" value="UniProtKB-ARBA"/>
</dbReference>
<dbReference type="Pfam" id="PF00048">
    <property type="entry name" value="IL8"/>
    <property type="match status" value="1"/>
</dbReference>
<evidence type="ECO:0000313" key="8">
    <source>
        <dbReference type="Ensembl" id="ENSCVAP00000030906.1"/>
    </source>
</evidence>
<dbReference type="OMA" id="MNLRCRC"/>
<accession>A0A3Q2EF03</accession>
<dbReference type="PRINTS" id="PR00437">
    <property type="entry name" value="SMALLCYTKCXC"/>
</dbReference>
<evidence type="ECO:0000256" key="3">
    <source>
        <dbReference type="ARBA" id="ARBA00022514"/>
    </source>
</evidence>
<organism evidence="8 9">
    <name type="scientific">Cyprinodon variegatus</name>
    <name type="common">Sheepshead minnow</name>
    <dbReference type="NCBI Taxonomy" id="28743"/>
    <lineage>
        <taxon>Eukaryota</taxon>
        <taxon>Metazoa</taxon>
        <taxon>Chordata</taxon>
        <taxon>Craniata</taxon>
        <taxon>Vertebrata</taxon>
        <taxon>Euteleostomi</taxon>
        <taxon>Actinopterygii</taxon>
        <taxon>Neopterygii</taxon>
        <taxon>Teleostei</taxon>
        <taxon>Neoteleostei</taxon>
        <taxon>Acanthomorphata</taxon>
        <taxon>Ovalentaria</taxon>
        <taxon>Atherinomorphae</taxon>
        <taxon>Cyprinodontiformes</taxon>
        <taxon>Cyprinodontidae</taxon>
        <taxon>Cyprinodon</taxon>
    </lineage>
</organism>
<keyword evidence="3" id="KW-0202">Cytokine</keyword>
<feature type="domain" description="Chemokine interleukin-8-like" evidence="7">
    <location>
        <begin position="27"/>
        <end position="88"/>
    </location>
</feature>
<feature type="signal peptide" evidence="6">
    <location>
        <begin position="1"/>
        <end position="23"/>
    </location>
</feature>
<evidence type="ECO:0000313" key="9">
    <source>
        <dbReference type="Proteomes" id="UP000265020"/>
    </source>
</evidence>